<dbReference type="RefSeq" id="XP_040797620.1">
    <property type="nucleotide sequence ID" value="XM_040948871.1"/>
</dbReference>
<sequence length="118" mass="13153">MLDSLDPQQSSNSSVMSFITAGSPLESSPFASSLLLSLVYYNALFLLFAVLELLVLQLIRIIFPGINSDLYRIIEFSIYSVIQVLTWLGIASIYYVIFILAPTSILLLIIHARMPADH</sequence>
<name>A0A8G1RHT6_9EURO</name>
<dbReference type="Proteomes" id="UP000249789">
    <property type="component" value="Unassembled WGS sequence"/>
</dbReference>
<reference evidence="2 3" key="1">
    <citation type="submission" date="2018-02" db="EMBL/GenBank/DDBJ databases">
        <title>The genomes of Aspergillus section Nigri reveals drivers in fungal speciation.</title>
        <authorList>
            <consortium name="DOE Joint Genome Institute"/>
            <person name="Vesth T.C."/>
            <person name="Nybo J."/>
            <person name="Theobald S."/>
            <person name="Brandl J."/>
            <person name="Frisvad J.C."/>
            <person name="Nielsen K.F."/>
            <person name="Lyhne E.K."/>
            <person name="Kogle M.E."/>
            <person name="Kuo A."/>
            <person name="Riley R."/>
            <person name="Clum A."/>
            <person name="Nolan M."/>
            <person name="Lipzen A."/>
            <person name="Salamov A."/>
            <person name="Henrissat B."/>
            <person name="Wiebenga A."/>
            <person name="De vries R.P."/>
            <person name="Grigoriev I.V."/>
            <person name="Mortensen U.H."/>
            <person name="Andersen M.R."/>
            <person name="Baker S.E."/>
        </authorList>
    </citation>
    <scope>NUCLEOTIDE SEQUENCE [LARGE SCALE GENOMIC DNA]</scope>
    <source>
        <strain evidence="2 3">CBS 313.89</strain>
    </source>
</reference>
<dbReference type="VEuPathDB" id="FungiDB:BO72DRAFT_499933"/>
<organism evidence="2 3">
    <name type="scientific">Aspergillus fijiensis CBS 313.89</name>
    <dbReference type="NCBI Taxonomy" id="1448319"/>
    <lineage>
        <taxon>Eukaryota</taxon>
        <taxon>Fungi</taxon>
        <taxon>Dikarya</taxon>
        <taxon>Ascomycota</taxon>
        <taxon>Pezizomycotina</taxon>
        <taxon>Eurotiomycetes</taxon>
        <taxon>Eurotiomycetidae</taxon>
        <taxon>Eurotiales</taxon>
        <taxon>Aspergillaceae</taxon>
        <taxon>Aspergillus</taxon>
    </lineage>
</organism>
<keyword evidence="1" id="KW-0812">Transmembrane</keyword>
<keyword evidence="1" id="KW-1133">Transmembrane helix</keyword>
<feature type="transmembrane region" description="Helical" evidence="1">
    <location>
        <begin position="93"/>
        <end position="112"/>
    </location>
</feature>
<keyword evidence="3" id="KW-1185">Reference proteome</keyword>
<dbReference type="GeneID" id="63866204"/>
<feature type="transmembrane region" description="Helical" evidence="1">
    <location>
        <begin position="39"/>
        <end position="63"/>
    </location>
</feature>
<dbReference type="OrthoDB" id="10450941at2759"/>
<evidence type="ECO:0000256" key="1">
    <source>
        <dbReference type="SAM" id="Phobius"/>
    </source>
</evidence>
<protein>
    <submittedName>
        <fullName evidence="2">Uncharacterized protein</fullName>
    </submittedName>
</protein>
<gene>
    <name evidence="2" type="ORF">BO72DRAFT_499933</name>
</gene>
<evidence type="ECO:0000313" key="2">
    <source>
        <dbReference type="EMBL" id="RAK73610.1"/>
    </source>
</evidence>
<accession>A0A8G1RHT6</accession>
<dbReference type="EMBL" id="KZ824678">
    <property type="protein sequence ID" value="RAK73610.1"/>
    <property type="molecule type" value="Genomic_DNA"/>
</dbReference>
<keyword evidence="1" id="KW-0472">Membrane</keyword>
<proteinExistence type="predicted"/>
<evidence type="ECO:0000313" key="3">
    <source>
        <dbReference type="Proteomes" id="UP000249789"/>
    </source>
</evidence>
<dbReference type="AlphaFoldDB" id="A0A8G1RHT6"/>